<keyword evidence="2" id="KW-0436">Ligase</keyword>
<dbReference type="InterPro" id="IPR020845">
    <property type="entry name" value="AMP-binding_CS"/>
</dbReference>
<keyword evidence="11" id="KW-1185">Reference proteome</keyword>
<feature type="domain" description="AMP-binding enzyme C-terminal" evidence="9">
    <location>
        <begin position="513"/>
        <end position="588"/>
    </location>
</feature>
<dbReference type="InterPro" id="IPR045851">
    <property type="entry name" value="AMP-bd_C_sf"/>
</dbReference>
<dbReference type="GO" id="GO:0006631">
    <property type="term" value="P:fatty acid metabolic process"/>
    <property type="evidence" value="ECO:0007669"/>
    <property type="project" value="TreeGrafter"/>
</dbReference>
<feature type="domain" description="AMP-dependent synthetase/ligase" evidence="8">
    <location>
        <begin position="66"/>
        <end position="462"/>
    </location>
</feature>
<evidence type="ECO:0000313" key="10">
    <source>
        <dbReference type="EnsemblMetazoa" id="XP_014246422.2"/>
    </source>
</evidence>
<comment type="function">
    <text evidence="3">Acyl-CoA synthases catalyze the initial reaction in fatty acid metabolism, by forming a thioester with CoA. Has some preference toward medium-chain substrates. Plays a role in adipocyte differentiation.</text>
</comment>
<dbReference type="RefSeq" id="XP_014246422.2">
    <property type="nucleotide sequence ID" value="XM_014390936.2"/>
</dbReference>
<protein>
    <recommendedName>
        <fullName evidence="5">Medium-chain acyl-CoA ligase ACSF2, mitochondrial</fullName>
        <ecNumber evidence="4">6.2.1.2</ecNumber>
    </recommendedName>
</protein>
<evidence type="ECO:0000313" key="11">
    <source>
        <dbReference type="Proteomes" id="UP000494040"/>
    </source>
</evidence>
<evidence type="ECO:0000256" key="2">
    <source>
        <dbReference type="ARBA" id="ARBA00022598"/>
    </source>
</evidence>
<dbReference type="OMA" id="MFIAMQN"/>
<dbReference type="InterPro" id="IPR042099">
    <property type="entry name" value="ANL_N_sf"/>
</dbReference>
<dbReference type="SUPFAM" id="SSF56801">
    <property type="entry name" value="Acetyl-CoA synthetase-like"/>
    <property type="match status" value="1"/>
</dbReference>
<evidence type="ECO:0000259" key="9">
    <source>
        <dbReference type="Pfam" id="PF13193"/>
    </source>
</evidence>
<evidence type="ECO:0000256" key="1">
    <source>
        <dbReference type="ARBA" id="ARBA00006432"/>
    </source>
</evidence>
<dbReference type="AlphaFoldDB" id="A0A8I6RMK9"/>
<evidence type="ECO:0000259" key="8">
    <source>
        <dbReference type="Pfam" id="PF00501"/>
    </source>
</evidence>
<dbReference type="Gene3D" id="3.30.300.30">
    <property type="match status" value="1"/>
</dbReference>
<dbReference type="GO" id="GO:0031956">
    <property type="term" value="F:medium-chain fatty acid-CoA ligase activity"/>
    <property type="evidence" value="ECO:0007669"/>
    <property type="project" value="UniProtKB-EC"/>
</dbReference>
<dbReference type="EC" id="6.2.1.2" evidence="4"/>
<dbReference type="GeneID" id="106664881"/>
<dbReference type="InterPro" id="IPR025110">
    <property type="entry name" value="AMP-bd_C"/>
</dbReference>
<dbReference type="KEGG" id="clec:106664881"/>
<name>A0A8I6RMK9_CIMLE</name>
<dbReference type="OrthoDB" id="10253115at2759"/>
<evidence type="ECO:0000256" key="3">
    <source>
        <dbReference type="ARBA" id="ARBA00037247"/>
    </source>
</evidence>
<sequence length="609" mass="68574">MNAVIRSRRPERIRFTARLDEAMVKQIRSSFTAIVTFTRRCFSSLSYYHYEGSEPLRPLTIGQLLDNAAEKWPDRIAVSSKHENVTLTYSQLRDKANQLAASFLKLGLKPGDRIGALGTNSINWFLTLHAAAKAGLILAGINPLYRPNELKYTFNKAGLRAVVTDVSFKSQNFYKMLSEISPSIAQTPPACQLKTAQLPELEFLIVNSDEQLPGTYRFKDVEGLADNLDQFYQVSRNIQPDEAGNIQYTSGTTGYPKAATLTHFGMVNNAHFFGKRCGLHEQHHIVCLQVPLFHVFGSVLGVVTATDFGSTLIFPGPHFSANYTIQTLKTERCTAIYGTPTMYTDVCRSIKEMLEGSADLQKGLKNFSVAVSGGALCTPQLFKDISYCFNTKNIQSAYGMSEMSPITFTNTYNDTFEQRTETVGKVAEHTEVKVVDSNGKMVPFGTPGEVWFRSYSLMLGYWRDEEKTKENITPCRWMKSGDLMILTENGYGRVVGRIKDIIIKSGENIVPLEIEQYLQKHPKILEAQVYGCYDERLGEDVCASIQLHRGSTMTVQEVKDFCKDKIAKYKIPTHIRFVDNFPKTASGKIKKNELKDMINKELSEKKVRR</sequence>
<dbReference type="Proteomes" id="UP000494040">
    <property type="component" value="Unassembled WGS sequence"/>
</dbReference>
<comment type="similarity">
    <text evidence="1">Belongs to the ATP-dependent AMP-binding enzyme family.</text>
</comment>
<evidence type="ECO:0000256" key="4">
    <source>
        <dbReference type="ARBA" id="ARBA00039009"/>
    </source>
</evidence>
<evidence type="ECO:0000256" key="5">
    <source>
        <dbReference type="ARBA" id="ARBA00039638"/>
    </source>
</evidence>
<dbReference type="FunFam" id="3.30.300.30:FF:000008">
    <property type="entry name" value="2,3-dihydroxybenzoate-AMP ligase"/>
    <property type="match status" value="1"/>
</dbReference>
<comment type="catalytic activity">
    <reaction evidence="6">
        <text>octanoate + ATP + CoA = octanoyl-CoA + AMP + diphosphate</text>
        <dbReference type="Rhea" id="RHEA:33631"/>
        <dbReference type="ChEBI" id="CHEBI:25646"/>
        <dbReference type="ChEBI" id="CHEBI:30616"/>
        <dbReference type="ChEBI" id="CHEBI:33019"/>
        <dbReference type="ChEBI" id="CHEBI:57287"/>
        <dbReference type="ChEBI" id="CHEBI:57386"/>
        <dbReference type="ChEBI" id="CHEBI:456215"/>
    </reaction>
</comment>
<organism evidence="10 11">
    <name type="scientific">Cimex lectularius</name>
    <name type="common">Bed bug</name>
    <name type="synonym">Acanthia lectularia</name>
    <dbReference type="NCBI Taxonomy" id="79782"/>
    <lineage>
        <taxon>Eukaryota</taxon>
        <taxon>Metazoa</taxon>
        <taxon>Ecdysozoa</taxon>
        <taxon>Arthropoda</taxon>
        <taxon>Hexapoda</taxon>
        <taxon>Insecta</taxon>
        <taxon>Pterygota</taxon>
        <taxon>Neoptera</taxon>
        <taxon>Paraneoptera</taxon>
        <taxon>Hemiptera</taxon>
        <taxon>Heteroptera</taxon>
        <taxon>Panheteroptera</taxon>
        <taxon>Cimicomorpha</taxon>
        <taxon>Cimicidae</taxon>
        <taxon>Cimex</taxon>
    </lineage>
</organism>
<dbReference type="Pfam" id="PF13193">
    <property type="entry name" value="AMP-binding_C"/>
    <property type="match status" value="1"/>
</dbReference>
<dbReference type="InterPro" id="IPR000873">
    <property type="entry name" value="AMP-dep_synth/lig_dom"/>
</dbReference>
<dbReference type="PANTHER" id="PTHR43201">
    <property type="entry name" value="ACYL-COA SYNTHETASE"/>
    <property type="match status" value="1"/>
</dbReference>
<dbReference type="EnsemblMetazoa" id="XM_014390936.2">
    <property type="protein sequence ID" value="XP_014246422.2"/>
    <property type="gene ID" value="LOC106664881"/>
</dbReference>
<comment type="catalytic activity">
    <reaction evidence="7">
        <text>a medium-chain fatty acid + ATP + CoA = a medium-chain fatty acyl-CoA + AMP + diphosphate</text>
        <dbReference type="Rhea" id="RHEA:48340"/>
        <dbReference type="ChEBI" id="CHEBI:30616"/>
        <dbReference type="ChEBI" id="CHEBI:33019"/>
        <dbReference type="ChEBI" id="CHEBI:57287"/>
        <dbReference type="ChEBI" id="CHEBI:59558"/>
        <dbReference type="ChEBI" id="CHEBI:90546"/>
        <dbReference type="ChEBI" id="CHEBI:456215"/>
        <dbReference type="EC" id="6.2.1.2"/>
    </reaction>
</comment>
<reference evidence="10" key="1">
    <citation type="submission" date="2022-01" db="UniProtKB">
        <authorList>
            <consortium name="EnsemblMetazoa"/>
        </authorList>
    </citation>
    <scope>IDENTIFICATION</scope>
</reference>
<evidence type="ECO:0000256" key="6">
    <source>
        <dbReference type="ARBA" id="ARBA00047319"/>
    </source>
</evidence>
<accession>A0A8I6RMK9</accession>
<dbReference type="Pfam" id="PF00501">
    <property type="entry name" value="AMP-binding"/>
    <property type="match status" value="1"/>
</dbReference>
<dbReference type="CTD" id="80221"/>
<proteinExistence type="inferred from homology"/>
<dbReference type="PANTHER" id="PTHR43201:SF5">
    <property type="entry name" value="MEDIUM-CHAIN ACYL-COA LIGASE ACSF2, MITOCHONDRIAL"/>
    <property type="match status" value="1"/>
</dbReference>
<dbReference type="Gene3D" id="3.40.50.12780">
    <property type="entry name" value="N-terminal domain of ligase-like"/>
    <property type="match status" value="1"/>
</dbReference>
<evidence type="ECO:0000256" key="7">
    <source>
        <dbReference type="ARBA" id="ARBA00048277"/>
    </source>
</evidence>
<dbReference type="PROSITE" id="PS00455">
    <property type="entry name" value="AMP_BINDING"/>
    <property type="match status" value="1"/>
</dbReference>